<dbReference type="EMBL" id="JACYNR010000085">
    <property type="protein sequence ID" value="MBD8129375.1"/>
    <property type="molecule type" value="Genomic_DNA"/>
</dbReference>
<reference evidence="1 2" key="1">
    <citation type="journal article" date="2020" name="FEMS Microbiol. Ecol.">
        <title>Temporal dynamics of bacterial communities during seed development and maturation.</title>
        <authorList>
            <person name="Chesneau G."/>
            <person name="Torres-Cortes G."/>
            <person name="Briand M."/>
            <person name="Darrasse A."/>
            <person name="Preveaux A."/>
            <person name="Marais C."/>
            <person name="Jacques M.A."/>
            <person name="Shade A."/>
            <person name="Barret M."/>
        </authorList>
    </citation>
    <scope>NUCLEOTIDE SEQUENCE [LARGE SCALE GENOMIC DNA]</scope>
    <source>
        <strain evidence="1 2">CFBP13709</strain>
    </source>
</reference>
<evidence type="ECO:0000313" key="2">
    <source>
        <dbReference type="Proteomes" id="UP000610459"/>
    </source>
</evidence>
<keyword evidence="2" id="KW-1185">Reference proteome</keyword>
<accession>A0ACC5PX06</accession>
<organism evidence="1 2">
    <name type="scientific">Enterobacter agglomerans</name>
    <name type="common">Erwinia herbicola</name>
    <name type="synonym">Pantoea agglomerans</name>
    <dbReference type="NCBI Taxonomy" id="549"/>
    <lineage>
        <taxon>Bacteria</taxon>
        <taxon>Pseudomonadati</taxon>
        <taxon>Pseudomonadota</taxon>
        <taxon>Gammaproteobacteria</taxon>
        <taxon>Enterobacterales</taxon>
        <taxon>Erwiniaceae</taxon>
        <taxon>Pantoea</taxon>
        <taxon>Pantoea agglomerans group</taxon>
    </lineage>
</organism>
<dbReference type="Proteomes" id="UP000610459">
    <property type="component" value="Unassembled WGS sequence"/>
</dbReference>
<proteinExistence type="predicted"/>
<protein>
    <submittedName>
        <fullName evidence="1">Uncharacterized protein</fullName>
    </submittedName>
</protein>
<comment type="caution">
    <text evidence="1">The sequence shown here is derived from an EMBL/GenBank/DDBJ whole genome shotgun (WGS) entry which is preliminary data.</text>
</comment>
<name>A0ACC5PX06_ENTAG</name>
<evidence type="ECO:0000313" key="1">
    <source>
        <dbReference type="EMBL" id="MBD8129375.1"/>
    </source>
</evidence>
<gene>
    <name evidence="1" type="ORF">IFT41_25105</name>
</gene>
<sequence>MSAGGAISNIVTVLRTGGDFSPAHVQRLHRQLGDVPSLCLSDTAVPGVITRPLRSDWPGWFAKMELFDPDQVEGDILYLDLDTLIVTSPAPYLNDDRLRMLSDFYHPEKPASGVMFIPHRDKARIWRAWTARPDEWMRTCRGDQDVLENICGRGVARFGTGIKSYKAHVACRGMPGWHPRYSTGNGLIPTGTDILCFHGKPRPWDTGPLSMAHRI</sequence>